<dbReference type="PANTHER" id="PTHR11358">
    <property type="entry name" value="ARGINASE/AGMATINASE"/>
    <property type="match status" value="1"/>
</dbReference>
<keyword evidence="5" id="KW-1185">Reference proteome</keyword>
<evidence type="ECO:0000313" key="4">
    <source>
        <dbReference type="EMBL" id="KAK2145029.1"/>
    </source>
</evidence>
<dbReference type="PANTHER" id="PTHR11358:SF26">
    <property type="entry name" value="GUANIDINO ACID HYDROLASE, MITOCHONDRIAL"/>
    <property type="match status" value="1"/>
</dbReference>
<evidence type="ECO:0000313" key="5">
    <source>
        <dbReference type="Proteomes" id="UP001208570"/>
    </source>
</evidence>
<evidence type="ECO:0000256" key="2">
    <source>
        <dbReference type="ARBA" id="ARBA00022801"/>
    </source>
</evidence>
<dbReference type="EMBL" id="JAODUP010000708">
    <property type="protein sequence ID" value="KAK2145029.1"/>
    <property type="molecule type" value="Genomic_DNA"/>
</dbReference>
<keyword evidence="2" id="KW-0378">Hydrolase</keyword>
<dbReference type="InterPro" id="IPR023696">
    <property type="entry name" value="Ureohydrolase_dom_sf"/>
</dbReference>
<sequence>LDVCFVGVPMDIGTSNRSGCRFGPRQIREMSSHVESYNISTGAAPYETLKVADAGDIYINQYNLIKSVEGIRNSFEKIVQSGCIPITVGGDHTISYPILQAIKDKHGSVGLIHIDAHDDTADTLSGEKITHGTTFRRAGEDGCLDMNRVIQIGLRGSGYGPNDYNYGTEHGFRIIMAEDCWYKSLTPLMTEVRQQMGTPVIGGLTVIQALEIIRGCRGLNIVGCDLVEFNI</sequence>
<dbReference type="GO" id="GO:0046872">
    <property type="term" value="F:metal ion binding"/>
    <property type="evidence" value="ECO:0007669"/>
    <property type="project" value="UniProtKB-KW"/>
</dbReference>
<dbReference type="InterPro" id="IPR006035">
    <property type="entry name" value="Ureohydrolase"/>
</dbReference>
<evidence type="ECO:0000256" key="1">
    <source>
        <dbReference type="ARBA" id="ARBA00022723"/>
    </source>
</evidence>
<dbReference type="PROSITE" id="PS51409">
    <property type="entry name" value="ARGINASE_2"/>
    <property type="match status" value="1"/>
</dbReference>
<accession>A0AAD9MVZ4</accession>
<dbReference type="PIRSF" id="PIRSF036979">
    <property type="entry name" value="Arginase"/>
    <property type="match status" value="1"/>
</dbReference>
<reference evidence="4" key="1">
    <citation type="journal article" date="2023" name="Mol. Biol. Evol.">
        <title>Third-Generation Sequencing Reveals the Adaptive Role of the Epigenome in Three Deep-Sea Polychaetes.</title>
        <authorList>
            <person name="Perez M."/>
            <person name="Aroh O."/>
            <person name="Sun Y."/>
            <person name="Lan Y."/>
            <person name="Juniper S.K."/>
            <person name="Young C.R."/>
            <person name="Angers B."/>
            <person name="Qian P.Y."/>
        </authorList>
    </citation>
    <scope>NUCLEOTIDE SEQUENCE</scope>
    <source>
        <strain evidence="4">P08H-3</strain>
    </source>
</reference>
<organism evidence="4 5">
    <name type="scientific">Paralvinella palmiformis</name>
    <dbReference type="NCBI Taxonomy" id="53620"/>
    <lineage>
        <taxon>Eukaryota</taxon>
        <taxon>Metazoa</taxon>
        <taxon>Spiralia</taxon>
        <taxon>Lophotrochozoa</taxon>
        <taxon>Annelida</taxon>
        <taxon>Polychaeta</taxon>
        <taxon>Sedentaria</taxon>
        <taxon>Canalipalpata</taxon>
        <taxon>Terebellida</taxon>
        <taxon>Terebelliformia</taxon>
        <taxon>Alvinellidae</taxon>
        <taxon>Paralvinella</taxon>
    </lineage>
</organism>
<protein>
    <recommendedName>
        <fullName evidence="6">Agmatinase</fullName>
    </recommendedName>
</protein>
<dbReference type="Gene3D" id="3.40.800.10">
    <property type="entry name" value="Ureohydrolase domain"/>
    <property type="match status" value="1"/>
</dbReference>
<feature type="non-terminal residue" evidence="4">
    <location>
        <position position="1"/>
    </location>
</feature>
<dbReference type="AlphaFoldDB" id="A0AAD9MVZ4"/>
<keyword evidence="1" id="KW-0479">Metal-binding</keyword>
<gene>
    <name evidence="4" type="ORF">LSH36_708g01090</name>
</gene>
<evidence type="ECO:0008006" key="6">
    <source>
        <dbReference type="Google" id="ProtNLM"/>
    </source>
</evidence>
<proteinExistence type="inferred from homology"/>
<comment type="caution">
    <text evidence="4">The sequence shown here is derived from an EMBL/GenBank/DDBJ whole genome shotgun (WGS) entry which is preliminary data.</text>
</comment>
<comment type="similarity">
    <text evidence="3">Belongs to the arginase family.</text>
</comment>
<name>A0AAD9MVZ4_9ANNE</name>
<dbReference type="Pfam" id="PF00491">
    <property type="entry name" value="Arginase"/>
    <property type="match status" value="1"/>
</dbReference>
<evidence type="ECO:0000256" key="3">
    <source>
        <dbReference type="PROSITE-ProRule" id="PRU00742"/>
    </source>
</evidence>
<dbReference type="SUPFAM" id="SSF52768">
    <property type="entry name" value="Arginase/deacetylase"/>
    <property type="match status" value="1"/>
</dbReference>
<dbReference type="Proteomes" id="UP001208570">
    <property type="component" value="Unassembled WGS sequence"/>
</dbReference>
<dbReference type="GO" id="GO:0033389">
    <property type="term" value="P:putrescine biosynthetic process from arginine, via agmatine"/>
    <property type="evidence" value="ECO:0007669"/>
    <property type="project" value="TreeGrafter"/>
</dbReference>
<dbReference type="GO" id="GO:0008783">
    <property type="term" value="F:agmatinase activity"/>
    <property type="evidence" value="ECO:0007669"/>
    <property type="project" value="TreeGrafter"/>
</dbReference>